<dbReference type="Pfam" id="PF02800">
    <property type="entry name" value="Gp_dh_C"/>
    <property type="match status" value="1"/>
</dbReference>
<dbReference type="FunFam" id="3.40.50.720:FF:000001">
    <property type="entry name" value="Glyceraldehyde-3-phosphate dehydrogenase"/>
    <property type="match status" value="1"/>
</dbReference>
<accession>A0A2G3PQK7</accession>
<dbReference type="InterPro" id="IPR036291">
    <property type="entry name" value="NAD(P)-bd_dom_sf"/>
</dbReference>
<dbReference type="Pfam" id="PF00044">
    <property type="entry name" value="Gp_dh_N"/>
    <property type="match status" value="1"/>
</dbReference>
<feature type="binding site" evidence="5">
    <location>
        <position position="315"/>
    </location>
    <ligand>
        <name>NAD(+)</name>
        <dbReference type="ChEBI" id="CHEBI:57540"/>
    </ligand>
</feature>
<feature type="binding site" evidence="5">
    <location>
        <begin position="12"/>
        <end position="13"/>
    </location>
    <ligand>
        <name>NAD(+)</name>
        <dbReference type="ChEBI" id="CHEBI:57540"/>
    </ligand>
</feature>
<dbReference type="GO" id="GO:0006006">
    <property type="term" value="P:glucose metabolic process"/>
    <property type="evidence" value="ECO:0007669"/>
    <property type="project" value="InterPro"/>
</dbReference>
<dbReference type="GO" id="GO:0004365">
    <property type="term" value="F:glyceraldehyde-3-phosphate dehydrogenase (NAD+) (phosphorylating) activity"/>
    <property type="evidence" value="ECO:0007669"/>
    <property type="project" value="UniProtKB-ARBA"/>
</dbReference>
<dbReference type="Proteomes" id="UP000225108">
    <property type="component" value="Unassembled WGS sequence"/>
</dbReference>
<keyword evidence="5" id="KW-0547">Nucleotide-binding</keyword>
<evidence type="ECO:0000256" key="1">
    <source>
        <dbReference type="ARBA" id="ARBA00004496"/>
    </source>
</evidence>
<keyword evidence="3" id="KW-0560">Oxidoreductase</keyword>
<feature type="site" description="Activates thiol group during catalysis" evidence="6">
    <location>
        <position position="179"/>
    </location>
</feature>
<feature type="binding site" evidence="5">
    <location>
        <position position="35"/>
    </location>
    <ligand>
        <name>NAD(+)</name>
        <dbReference type="ChEBI" id="CHEBI:57540"/>
    </ligand>
</feature>
<comment type="similarity">
    <text evidence="2 7">Belongs to the glyceraldehyde-3-phosphate dehydrogenase family.</text>
</comment>
<dbReference type="NCBIfam" id="TIGR01534">
    <property type="entry name" value="GAPDH-I"/>
    <property type="match status" value="1"/>
</dbReference>
<evidence type="ECO:0000256" key="3">
    <source>
        <dbReference type="ARBA" id="ARBA00023002"/>
    </source>
</evidence>
<dbReference type="CDD" id="cd05214">
    <property type="entry name" value="GAPDH_I_N"/>
    <property type="match status" value="1"/>
</dbReference>
<proteinExistence type="inferred from homology"/>
<name>A0A2G3PQK7_WILMA</name>
<dbReference type="PIRSF" id="PIRSF000149">
    <property type="entry name" value="GAP_DH"/>
    <property type="match status" value="1"/>
</dbReference>
<dbReference type="CDD" id="cd18126">
    <property type="entry name" value="GAPDH_I_C"/>
    <property type="match status" value="1"/>
</dbReference>
<dbReference type="InterPro" id="IPR020831">
    <property type="entry name" value="GlycerAld/Erythrose_P_DH"/>
</dbReference>
<dbReference type="SMART" id="SM00846">
    <property type="entry name" value="Gp_dh_N"/>
    <property type="match status" value="1"/>
</dbReference>
<evidence type="ECO:0000313" key="9">
    <source>
        <dbReference type="EMBL" id="PHV67362.1"/>
    </source>
</evidence>
<dbReference type="PANTHER" id="PTHR43148">
    <property type="entry name" value="GLYCERALDEHYDE-3-PHOSPHATE DEHYDROGENASE 2"/>
    <property type="match status" value="1"/>
</dbReference>
<dbReference type="Gene3D" id="3.40.50.720">
    <property type="entry name" value="NAD(P)-binding Rossmann-like Domain"/>
    <property type="match status" value="1"/>
</dbReference>
<keyword evidence="5" id="KW-0520">NAD</keyword>
<dbReference type="Gene3D" id="3.30.360.10">
    <property type="entry name" value="Dihydrodipicolinate Reductase, domain 2"/>
    <property type="match status" value="1"/>
</dbReference>
<dbReference type="GO" id="GO:0051287">
    <property type="term" value="F:NAD binding"/>
    <property type="evidence" value="ECO:0007669"/>
    <property type="project" value="InterPro"/>
</dbReference>
<dbReference type="InterPro" id="IPR020828">
    <property type="entry name" value="GlycerAld_3-P_DH_NAD(P)-bd"/>
</dbReference>
<evidence type="ECO:0000256" key="4">
    <source>
        <dbReference type="PIRSR" id="PIRSR000149-1"/>
    </source>
</evidence>
<evidence type="ECO:0000256" key="5">
    <source>
        <dbReference type="PIRSR" id="PIRSR000149-3"/>
    </source>
</evidence>
<protein>
    <submittedName>
        <fullName evidence="9">Type I glyceraldehyde-3-phosphate dehydrogenase</fullName>
    </submittedName>
</protein>
<comment type="subcellular location">
    <subcellularLocation>
        <location evidence="1">Cytoplasm</location>
    </subcellularLocation>
</comment>
<dbReference type="SUPFAM" id="SSF55347">
    <property type="entry name" value="Glyceraldehyde-3-phosphate dehydrogenase-like, C-terminal domain"/>
    <property type="match status" value="1"/>
</dbReference>
<gene>
    <name evidence="9" type="primary">gap</name>
    <name evidence="9" type="ORF">CSW57_11715</name>
</gene>
<reference evidence="9 10" key="1">
    <citation type="submission" date="2017-10" db="EMBL/GenBank/DDBJ databases">
        <title>The draft genome sequence of Williamsia sp. BULT 1.1 isolated from the semi-arid grassland soils from South Africa.</title>
        <authorList>
            <person name="Kabwe M.H."/>
            <person name="Govender N."/>
            <person name="Mutseka Lunga P."/>
            <person name="Vikram S."/>
            <person name="Makhalanyane T.P."/>
        </authorList>
    </citation>
    <scope>NUCLEOTIDE SEQUENCE [LARGE SCALE GENOMIC DNA]</scope>
    <source>
        <strain evidence="9 10">BULT 1.1</strain>
    </source>
</reference>
<dbReference type="InterPro" id="IPR006424">
    <property type="entry name" value="Glyceraldehyde-3-P_DH_1"/>
</dbReference>
<feature type="active site" description="Nucleophile" evidence="4">
    <location>
        <position position="152"/>
    </location>
</feature>
<sequence length="338" mass="35355">MTVRVGINGFGRIGRSYLRAALANAADIEVVAVNDLTDAQTLATLLEWDSVSGHLEGVGVDGDLITLGDKTIKVFAQPDPALIPWGEAGADVVIESTGRYADRDAASGHLEGGARKVIISAPAKGDVPTFVLGVNDDKLDVDGHDIFSNGSCTTNSLAPLAKVLNDSFGIESGLMTTIHAYTGDQRLHDAPHQDLRRARAAALSIIPTSSGAANTIGKIIPELDGLLTGASLRVPVPTGSITDFTVALRQSVSVEDVNAAFREAAGSQPLEHYLQYSEAPLVSADIVGNPHSSIFDAPLTEAVGKQVKVLGWYDNEWGFSNRLVEFSARVGAGTSGAS</sequence>
<evidence type="ECO:0000313" key="10">
    <source>
        <dbReference type="Proteomes" id="UP000225108"/>
    </source>
</evidence>
<evidence type="ECO:0000256" key="2">
    <source>
        <dbReference type="ARBA" id="ARBA00007406"/>
    </source>
</evidence>
<evidence type="ECO:0000259" key="8">
    <source>
        <dbReference type="SMART" id="SM00846"/>
    </source>
</evidence>
<dbReference type="AlphaFoldDB" id="A0A2G3PQK7"/>
<comment type="caution">
    <text evidence="9">The sequence shown here is derived from an EMBL/GenBank/DDBJ whole genome shotgun (WGS) entry which is preliminary data.</text>
</comment>
<feature type="domain" description="Glyceraldehyde 3-phosphate dehydrogenase NAD(P) binding" evidence="8">
    <location>
        <begin position="3"/>
        <end position="152"/>
    </location>
</feature>
<organism evidence="9 10">
    <name type="scientific">Williamsia marianensis</name>
    <dbReference type="NCBI Taxonomy" id="85044"/>
    <lineage>
        <taxon>Bacteria</taxon>
        <taxon>Bacillati</taxon>
        <taxon>Actinomycetota</taxon>
        <taxon>Actinomycetes</taxon>
        <taxon>Mycobacteriales</taxon>
        <taxon>Nocardiaceae</taxon>
        <taxon>Williamsia</taxon>
    </lineage>
</organism>
<dbReference type="EMBL" id="PEBD01000008">
    <property type="protein sequence ID" value="PHV67362.1"/>
    <property type="molecule type" value="Genomic_DNA"/>
</dbReference>
<dbReference type="GO" id="GO:0050661">
    <property type="term" value="F:NADP binding"/>
    <property type="evidence" value="ECO:0007669"/>
    <property type="project" value="InterPro"/>
</dbReference>
<dbReference type="RefSeq" id="WP_099383342.1">
    <property type="nucleotide sequence ID" value="NZ_PEBD01000008.1"/>
</dbReference>
<dbReference type="SUPFAM" id="SSF51735">
    <property type="entry name" value="NAD(P)-binding Rossmann-fold domains"/>
    <property type="match status" value="1"/>
</dbReference>
<dbReference type="FunFam" id="3.30.360.10:FF:000002">
    <property type="entry name" value="Glyceraldehyde-3-phosphate dehydrogenase"/>
    <property type="match status" value="1"/>
</dbReference>
<dbReference type="PRINTS" id="PR00078">
    <property type="entry name" value="G3PDHDRGNASE"/>
</dbReference>
<evidence type="ECO:0000256" key="7">
    <source>
        <dbReference type="RuleBase" id="RU000397"/>
    </source>
</evidence>
<dbReference type="GO" id="GO:0005737">
    <property type="term" value="C:cytoplasm"/>
    <property type="evidence" value="ECO:0007669"/>
    <property type="project" value="UniProtKB-SubCell"/>
</dbReference>
<dbReference type="InterPro" id="IPR020829">
    <property type="entry name" value="GlycerAld_3-P_DH_cat"/>
</dbReference>
<evidence type="ECO:0000256" key="6">
    <source>
        <dbReference type="PIRSR" id="PIRSR000149-4"/>
    </source>
</evidence>
<feature type="binding site" evidence="5">
    <location>
        <position position="120"/>
    </location>
    <ligand>
        <name>NAD(+)</name>
        <dbReference type="ChEBI" id="CHEBI:57540"/>
    </ligand>
</feature>